<gene>
    <name evidence="4" type="ORF">FOZ60_012945</name>
</gene>
<evidence type="ECO:0000313" key="5">
    <source>
        <dbReference type="Proteomes" id="UP000541610"/>
    </source>
</evidence>
<dbReference type="SMART" id="SM00164">
    <property type="entry name" value="TBC"/>
    <property type="match status" value="1"/>
</dbReference>
<name>A0A7J6PA69_PEROL</name>
<evidence type="ECO:0008006" key="6">
    <source>
        <dbReference type="Google" id="ProtNLM"/>
    </source>
</evidence>
<dbReference type="Pfam" id="PF01369">
    <property type="entry name" value="Sec7"/>
    <property type="match status" value="1"/>
</dbReference>
<feature type="region of interest" description="Disordered" evidence="1">
    <location>
        <begin position="325"/>
        <end position="350"/>
    </location>
</feature>
<feature type="domain" description="SEC7" evidence="3">
    <location>
        <begin position="50"/>
        <end position="234"/>
    </location>
</feature>
<comment type="caution">
    <text evidence="4">The sequence shown here is derived from an EMBL/GenBank/DDBJ whole genome shotgun (WGS) entry which is preliminary data.</text>
</comment>
<dbReference type="InterPro" id="IPR000195">
    <property type="entry name" value="Rab-GAP-TBC_dom"/>
</dbReference>
<dbReference type="Gene3D" id="2.30.29.30">
    <property type="entry name" value="Pleckstrin-homology domain (PH domain)/Phosphotyrosine-binding domain (PTB)"/>
    <property type="match status" value="2"/>
</dbReference>
<dbReference type="OrthoDB" id="18431at2759"/>
<evidence type="ECO:0000256" key="1">
    <source>
        <dbReference type="SAM" id="MobiDB-lite"/>
    </source>
</evidence>
<dbReference type="SUPFAM" id="SSF48425">
    <property type="entry name" value="Sec7 domain"/>
    <property type="match status" value="1"/>
</dbReference>
<dbReference type="Pfam" id="PF00566">
    <property type="entry name" value="RabGAP-TBC"/>
    <property type="match status" value="1"/>
</dbReference>
<dbReference type="InterPro" id="IPR035969">
    <property type="entry name" value="Rab-GAP_TBC_sf"/>
</dbReference>
<dbReference type="Gene3D" id="1.10.472.80">
    <property type="entry name" value="Ypt/Rab-GAP domain of gyp1p, domain 3"/>
    <property type="match status" value="1"/>
</dbReference>
<dbReference type="AlphaFoldDB" id="A0A7J6PA69"/>
<dbReference type="Proteomes" id="UP000541610">
    <property type="component" value="Unassembled WGS sequence"/>
</dbReference>
<dbReference type="CDD" id="cd00171">
    <property type="entry name" value="Sec7"/>
    <property type="match status" value="1"/>
</dbReference>
<dbReference type="PROSITE" id="PS50190">
    <property type="entry name" value="SEC7"/>
    <property type="match status" value="1"/>
</dbReference>
<evidence type="ECO:0000259" key="2">
    <source>
        <dbReference type="PROSITE" id="PS50086"/>
    </source>
</evidence>
<dbReference type="Gene3D" id="1.10.1000.11">
    <property type="entry name" value="Arf Nucleotide-binding Site Opener,domain 2"/>
    <property type="match status" value="1"/>
</dbReference>
<dbReference type="SMART" id="SM00222">
    <property type="entry name" value="Sec7"/>
    <property type="match status" value="1"/>
</dbReference>
<organism evidence="4 5">
    <name type="scientific">Perkinsus olseni</name>
    <name type="common">Perkinsus atlanticus</name>
    <dbReference type="NCBI Taxonomy" id="32597"/>
    <lineage>
        <taxon>Eukaryota</taxon>
        <taxon>Sar</taxon>
        <taxon>Alveolata</taxon>
        <taxon>Perkinsozoa</taxon>
        <taxon>Perkinsea</taxon>
        <taxon>Perkinsida</taxon>
        <taxon>Perkinsidae</taxon>
        <taxon>Perkinsus</taxon>
    </lineage>
</organism>
<dbReference type="InterPro" id="IPR035999">
    <property type="entry name" value="Sec7_dom_sf"/>
</dbReference>
<evidence type="ECO:0000259" key="3">
    <source>
        <dbReference type="PROSITE" id="PS50190"/>
    </source>
</evidence>
<dbReference type="PANTHER" id="PTHR10663">
    <property type="entry name" value="GUANYL-NUCLEOTIDE EXCHANGE FACTOR"/>
    <property type="match status" value="1"/>
</dbReference>
<dbReference type="SUPFAM" id="SSF50729">
    <property type="entry name" value="PH domain-like"/>
    <property type="match status" value="1"/>
</dbReference>
<dbReference type="GO" id="GO:0005085">
    <property type="term" value="F:guanyl-nucleotide exchange factor activity"/>
    <property type="evidence" value="ECO:0007669"/>
    <property type="project" value="InterPro"/>
</dbReference>
<dbReference type="Gene3D" id="1.10.8.270">
    <property type="entry name" value="putative rabgap domain of human tbc1 domain family member 14 like domains"/>
    <property type="match status" value="1"/>
</dbReference>
<dbReference type="PROSITE" id="PS50086">
    <property type="entry name" value="TBC_RABGAP"/>
    <property type="match status" value="1"/>
</dbReference>
<feature type="compositionally biased region" description="Acidic residues" evidence="1">
    <location>
        <begin position="706"/>
        <end position="717"/>
    </location>
</feature>
<dbReference type="SUPFAM" id="SSF47923">
    <property type="entry name" value="Ypt/Rab-GAP domain of gyp1p"/>
    <property type="match status" value="2"/>
</dbReference>
<accession>A0A7J6PA69</accession>
<feature type="domain" description="Rab-GAP TBC" evidence="2">
    <location>
        <begin position="575"/>
        <end position="964"/>
    </location>
</feature>
<proteinExistence type="predicted"/>
<dbReference type="InterPro" id="IPR000904">
    <property type="entry name" value="Sec7_dom"/>
</dbReference>
<dbReference type="Gene3D" id="1.10.220.20">
    <property type="match status" value="1"/>
</dbReference>
<dbReference type="EMBL" id="JABANP010000057">
    <property type="protein sequence ID" value="KAF4692646.1"/>
    <property type="molecule type" value="Genomic_DNA"/>
</dbReference>
<dbReference type="Gene3D" id="1.10.10.750">
    <property type="entry name" value="Ypt/Rab-GAP domain of gyp1p, domain 1"/>
    <property type="match status" value="1"/>
</dbReference>
<dbReference type="GO" id="GO:0032012">
    <property type="term" value="P:regulation of ARF protein signal transduction"/>
    <property type="evidence" value="ECO:0007669"/>
    <property type="project" value="InterPro"/>
</dbReference>
<sequence>MAVAVATGVNSTGAAPSTAVGGGGGVVPHLGAGGIKSVMSTLSQSPTAATSKADLELRKIIDAGVLRFNNSAVDGIKYLESAGVLDDDPAEIAEFLAKQENLDKHVIGEYLGKDNEFNIAVLNRFAQLFDYRDLPPDEALRLFMCRFAMPGEAQQVYRILERFSTYYAATCSSLNRDQVHILAYALIMLNVDAHNPQVTDKMTRDQFINNTMPEVSPGCTAEELGQMYDRVVAKEFRPDTTPQELMYVRLAKNPQYSADEKNVAASPEDIQRMKTGDNFLKFGRRGRPHARRVFLSEDETRICWVEPTESRGGRLGSLLNHDAAMSRSKPGTATGRPATAPPASEMSHDGVVAGNRSPAASSEFMVSGKAMPIAGAGDLATTGVSATHNLRNIRLDEVTGLCVGTSGSSVFRKQWVPEAVEDRCFSIITEKRSLDLQAPPGVDMRMWLRFFHYVLSEREAKIRASADPVKEAHEMQRAGAKRLRIWKEEILPNWAKHWTTGAQAGSGTQNRNPDGFRSRGLRMLESATHRIIVSDRQPNEALTFQMFYSGGFALDRGQRLETARTPTLVNLWLEGLPPALRCKIWPIAIGNNLRITSDTFSTLTRKVHRAERKDLWSQSQRTYLARFKNDLESDLVQTFIGKVVQWLHTFGTREQLEGFLDAATEDGYRRLRAHESMMDDQGMIRTKSSGSDDDDDDDTGYFCECESGDDDEDDEGDDRSRPEARHRRPSRGGDECGVAVEAIPSPAHGLATPNTIRSRAPSDSVGGAQRPATDGTSVGSHSRCGDSTVICERCRKIAIKKKLNTKRTFSEPWEEAWQGGGKADTSGEDALIRKGLLILLSDLIKAFIVYRSDVGYVPGMISLCATVLVNVGPHPLGQVFCTLANLMHQYYFLDVYMVKRRNMKMRFDFLEVLLRERAPFLEKHFSILQLTPEVYFLPWLTSVFTRCMPFHAVCRMWDGFLLLGEAHVFTCALALLRYHEHALMTSGFGGCLEILTSPPDERLFDENKFFDYYMKLPETVVPNERLGAWMAAQRLGEEKTSLFELLFS</sequence>
<feature type="compositionally biased region" description="Low complexity" evidence="1">
    <location>
        <begin position="330"/>
        <end position="343"/>
    </location>
</feature>
<evidence type="ECO:0000313" key="4">
    <source>
        <dbReference type="EMBL" id="KAF4692646.1"/>
    </source>
</evidence>
<protein>
    <recommendedName>
        <fullName evidence="6">Brefeldin A-inhibited guanine nucleotide-exchange protein 1</fullName>
    </recommendedName>
</protein>
<feature type="region of interest" description="Disordered" evidence="1">
    <location>
        <begin position="679"/>
        <end position="784"/>
    </location>
</feature>
<reference evidence="4 5" key="1">
    <citation type="submission" date="2020-04" db="EMBL/GenBank/DDBJ databases">
        <title>Perkinsus olseni comparative genomics.</title>
        <authorList>
            <person name="Bogema D.R."/>
        </authorList>
    </citation>
    <scope>NUCLEOTIDE SEQUENCE [LARGE SCALE GENOMIC DNA]</scope>
    <source>
        <strain evidence="4">00978-12</strain>
    </source>
</reference>
<dbReference type="InterPro" id="IPR023394">
    <property type="entry name" value="Sec7_C_sf"/>
</dbReference>
<dbReference type="InterPro" id="IPR011993">
    <property type="entry name" value="PH-like_dom_sf"/>
</dbReference>